<dbReference type="eggNOG" id="ENOG5033MN0">
    <property type="taxonomic scope" value="Bacteria"/>
</dbReference>
<gene>
    <name evidence="1" type="ORF">RUMHYD_01768</name>
</gene>
<accession>C0CLR1</accession>
<evidence type="ECO:0000313" key="2">
    <source>
        <dbReference type="Proteomes" id="UP000003100"/>
    </source>
</evidence>
<dbReference type="AlphaFoldDB" id="C0CLR1"/>
<dbReference type="PATRIC" id="fig|476272.21.peg.2146"/>
<evidence type="ECO:0000313" key="1">
    <source>
        <dbReference type="EMBL" id="EEG49296.1"/>
    </source>
</evidence>
<reference evidence="1 2" key="2">
    <citation type="submission" date="2009-02" db="EMBL/GenBank/DDBJ databases">
        <title>Draft genome sequence of Blautia hydrogenotrophica DSM 10507 (Ruminococcus hydrogenotrophicus DSM 10507).</title>
        <authorList>
            <person name="Sudarsanam P."/>
            <person name="Ley R."/>
            <person name="Guruge J."/>
            <person name="Turnbaugh P.J."/>
            <person name="Mahowald M."/>
            <person name="Liep D."/>
            <person name="Gordon J."/>
        </authorList>
    </citation>
    <scope>NUCLEOTIDE SEQUENCE [LARGE SCALE GENOMIC DNA]</scope>
    <source>
        <strain evidence="2">DSM 10507 / JCM 14656 / S5a33</strain>
    </source>
</reference>
<dbReference type="RefSeq" id="WP_005948616.1">
    <property type="nucleotide sequence ID" value="NZ_CP136423.1"/>
</dbReference>
<dbReference type="HOGENOM" id="CLU_1538119_0_0_9"/>
<dbReference type="GeneID" id="86822031"/>
<protein>
    <submittedName>
        <fullName evidence="1">Uncharacterized protein</fullName>
    </submittedName>
</protein>
<sequence>MALPLYGYNPYQFGQVNPLQPQMDRLAQMQAQYQQPPQQQQNVNQGILWVQGEAGAKSYLVAPNTSVLLMDSENSQFYIKTTDQAGMPTLRTFVYQEVTGTPQNAQKQTETNLDDKYVTRQEYNDLRGKYEELYGLLETATNPERKGD</sequence>
<dbReference type="EMBL" id="ACBZ01000090">
    <property type="protein sequence ID" value="EEG49296.1"/>
    <property type="molecule type" value="Genomic_DNA"/>
</dbReference>
<name>C0CLR1_BLAHS</name>
<comment type="caution">
    <text evidence="1">The sequence shown here is derived from an EMBL/GenBank/DDBJ whole genome shotgun (WGS) entry which is preliminary data.</text>
</comment>
<keyword evidence="2" id="KW-1185">Reference proteome</keyword>
<organism evidence="1 2">
    <name type="scientific">Blautia hydrogenotrophica (strain DSM 10507 / JCM 14656 / S5a33)</name>
    <name type="common">Ruminococcus hydrogenotrophicus</name>
    <dbReference type="NCBI Taxonomy" id="476272"/>
    <lineage>
        <taxon>Bacteria</taxon>
        <taxon>Bacillati</taxon>
        <taxon>Bacillota</taxon>
        <taxon>Clostridia</taxon>
        <taxon>Lachnospirales</taxon>
        <taxon>Lachnospiraceae</taxon>
        <taxon>Blautia</taxon>
    </lineage>
</organism>
<proteinExistence type="predicted"/>
<dbReference type="Proteomes" id="UP000003100">
    <property type="component" value="Unassembled WGS sequence"/>
</dbReference>
<reference evidence="1 2" key="1">
    <citation type="submission" date="2009-01" db="EMBL/GenBank/DDBJ databases">
        <authorList>
            <person name="Fulton L."/>
            <person name="Clifton S."/>
            <person name="Fulton B."/>
            <person name="Xu J."/>
            <person name="Minx P."/>
            <person name="Pepin K.H."/>
            <person name="Johnson M."/>
            <person name="Bhonagiri V."/>
            <person name="Nash W.E."/>
            <person name="Mardis E.R."/>
            <person name="Wilson R.K."/>
        </authorList>
    </citation>
    <scope>NUCLEOTIDE SEQUENCE [LARGE SCALE GENOMIC DNA]</scope>
    <source>
        <strain evidence="2">DSM 10507 / JCM 14656 / S5a33</strain>
    </source>
</reference>